<dbReference type="Pfam" id="PF23572">
    <property type="entry name" value="GH3_C"/>
    <property type="match status" value="1"/>
</dbReference>
<dbReference type="PANTHER" id="PTHR31901">
    <property type="entry name" value="GH3 DOMAIN-CONTAINING PROTEIN"/>
    <property type="match status" value="1"/>
</dbReference>
<dbReference type="Pfam" id="PF03321">
    <property type="entry name" value="GH3"/>
    <property type="match status" value="1"/>
</dbReference>
<reference evidence="3" key="2">
    <citation type="journal article" date="2021" name="PeerJ">
        <title>Extensive microbial diversity within the chicken gut microbiome revealed by metagenomics and culture.</title>
        <authorList>
            <person name="Gilroy R."/>
            <person name="Ravi A."/>
            <person name="Getino M."/>
            <person name="Pursley I."/>
            <person name="Horton D.L."/>
            <person name="Alikhan N.F."/>
            <person name="Baker D."/>
            <person name="Gharbi K."/>
            <person name="Hall N."/>
            <person name="Watson M."/>
            <person name="Adriaenssens E.M."/>
            <person name="Foster-Nyarko E."/>
            <person name="Jarju S."/>
            <person name="Secka A."/>
            <person name="Antonio M."/>
            <person name="Oren A."/>
            <person name="Chaudhuri R.R."/>
            <person name="La Ragione R."/>
            <person name="Hildebrand F."/>
            <person name="Pallen M.J."/>
        </authorList>
    </citation>
    <scope>NUCLEOTIDE SEQUENCE</scope>
    <source>
        <strain evidence="3">B3-2255</strain>
    </source>
</reference>
<evidence type="ECO:0000259" key="1">
    <source>
        <dbReference type="Pfam" id="PF23571"/>
    </source>
</evidence>
<evidence type="ECO:0000259" key="2">
    <source>
        <dbReference type="Pfam" id="PF23572"/>
    </source>
</evidence>
<dbReference type="InterPro" id="IPR055378">
    <property type="entry name" value="GH3_C"/>
</dbReference>
<sequence length="502" mass="56767">MLKELFRIYPQPAKAQAKVLEELVAGGSDTLFGKTYGLDSVRSAEDFSRKVPLHDYDALEPYIKRLLSGENYLLWGQKCRYFAKSSGTSSSKSKFIPVTPDNLHKCHLRGFKMMLASYISSNHRSRLFLGKSLTIAGTLSFDPNTGLYSGDLSGVLMRNSPKAADLFRIPKRSVALISDFDRKIAEINRLYAKSDVTSIAGVPAWNLLMIERLMELNNVSNLCELWPNMELFMHGGTGFGPYRETFRRLIPSERMHYLENYNASEGYFAFQDDLSDPGMLLTLNNGVYYEFIPMSRLEEAQRDASLIRSGEPAAGKYYGFDTLDTVRTGVDYAMVISTNAGLWRYLIGDCVRFTSLNPYKIIITGRTKLFINAFGEELMIGNTDRAIEIVSARFGVRVREYTVAPVFLPSGGAHQWLIEFIGKVPDTEAFADGLDRELQELNSDYEAKRTHTHTMERLRLTVVPEMTFVRWMESQGKKGGQNKVPRLSNDRKIVDAILAMLQ</sequence>
<name>A0A9D9J0R5_9BACT</name>
<comment type="caution">
    <text evidence="3">The sequence shown here is derived from an EMBL/GenBank/DDBJ whole genome shotgun (WGS) entry which is preliminary data.</text>
</comment>
<dbReference type="AlphaFoldDB" id="A0A9D9J0R5"/>
<evidence type="ECO:0000313" key="3">
    <source>
        <dbReference type="EMBL" id="MBO8482115.1"/>
    </source>
</evidence>
<dbReference type="EMBL" id="JADILY010000130">
    <property type="protein sequence ID" value="MBO8482115.1"/>
    <property type="molecule type" value="Genomic_DNA"/>
</dbReference>
<accession>A0A9D9J0R5</accession>
<dbReference type="GO" id="GO:0016881">
    <property type="term" value="F:acid-amino acid ligase activity"/>
    <property type="evidence" value="ECO:0007669"/>
    <property type="project" value="TreeGrafter"/>
</dbReference>
<dbReference type="PANTHER" id="PTHR31901:SF9">
    <property type="entry name" value="GH3 DOMAIN-CONTAINING PROTEIN"/>
    <property type="match status" value="1"/>
</dbReference>
<dbReference type="InterPro" id="IPR055377">
    <property type="entry name" value="GH3_M"/>
</dbReference>
<organism evidence="3 4">
    <name type="scientific">Candidatus Merdivivens faecigallinarum</name>
    <dbReference type="NCBI Taxonomy" id="2840871"/>
    <lineage>
        <taxon>Bacteria</taxon>
        <taxon>Pseudomonadati</taxon>
        <taxon>Bacteroidota</taxon>
        <taxon>Bacteroidia</taxon>
        <taxon>Bacteroidales</taxon>
        <taxon>Muribaculaceae</taxon>
        <taxon>Muribaculaceae incertae sedis</taxon>
        <taxon>Candidatus Merdivivens</taxon>
    </lineage>
</organism>
<dbReference type="InterPro" id="IPR004993">
    <property type="entry name" value="GH3"/>
</dbReference>
<dbReference type="Pfam" id="PF23571">
    <property type="entry name" value="GH3_M"/>
    <property type="match status" value="1"/>
</dbReference>
<proteinExistence type="predicted"/>
<protein>
    <submittedName>
        <fullName evidence="3">GH3 auxin-responsive promoter family protein</fullName>
    </submittedName>
</protein>
<dbReference type="Proteomes" id="UP000823772">
    <property type="component" value="Unassembled WGS sequence"/>
</dbReference>
<feature type="domain" description="GH3 C-terminal" evidence="2">
    <location>
        <begin position="384"/>
        <end position="492"/>
    </location>
</feature>
<reference evidence="3" key="1">
    <citation type="submission" date="2020-10" db="EMBL/GenBank/DDBJ databases">
        <authorList>
            <person name="Gilroy R."/>
        </authorList>
    </citation>
    <scope>NUCLEOTIDE SEQUENCE</scope>
    <source>
        <strain evidence="3">B3-2255</strain>
    </source>
</reference>
<evidence type="ECO:0000313" key="4">
    <source>
        <dbReference type="Proteomes" id="UP000823772"/>
    </source>
</evidence>
<dbReference type="GO" id="GO:0005737">
    <property type="term" value="C:cytoplasm"/>
    <property type="evidence" value="ECO:0007669"/>
    <property type="project" value="TreeGrafter"/>
</dbReference>
<feature type="domain" description="GH3 middle" evidence="1">
    <location>
        <begin position="282"/>
        <end position="358"/>
    </location>
</feature>
<gene>
    <name evidence="3" type="ORF">IAC87_06175</name>
</gene>